<evidence type="ECO:0000313" key="3">
    <source>
        <dbReference type="EMBL" id="CEK53961.1"/>
    </source>
</evidence>
<feature type="region of interest" description="Disordered" evidence="2">
    <location>
        <begin position="156"/>
        <end position="183"/>
    </location>
</feature>
<gene>
    <name evidence="3" type="primary">ORF21646</name>
</gene>
<reference evidence="3" key="1">
    <citation type="submission" date="2014-12" db="EMBL/GenBank/DDBJ databases">
        <title>Insight into the proteome of Arion vulgaris.</title>
        <authorList>
            <person name="Aradska J."/>
            <person name="Bulat T."/>
            <person name="Smidak R."/>
            <person name="Sarate P."/>
            <person name="Gangsoo J."/>
            <person name="Sialana F."/>
            <person name="Bilban M."/>
            <person name="Lubec G."/>
        </authorList>
    </citation>
    <scope>NUCLEOTIDE SEQUENCE</scope>
    <source>
        <tissue evidence="3">Skin</tissue>
    </source>
</reference>
<name>A0A0B6YDX0_9EUPU</name>
<dbReference type="PANTHER" id="PTHR12756">
    <property type="entry name" value="CYTOSOLIC CARBOXYPEPTIDASE"/>
    <property type="match status" value="1"/>
</dbReference>
<dbReference type="Gene3D" id="3.40.630.10">
    <property type="entry name" value="Zn peptidases"/>
    <property type="match status" value="1"/>
</dbReference>
<feature type="compositionally biased region" description="Acidic residues" evidence="2">
    <location>
        <begin position="159"/>
        <end position="183"/>
    </location>
</feature>
<evidence type="ECO:0000256" key="1">
    <source>
        <dbReference type="ARBA" id="ARBA00001947"/>
    </source>
</evidence>
<feature type="non-terminal residue" evidence="3">
    <location>
        <position position="1"/>
    </location>
</feature>
<organism evidence="3">
    <name type="scientific">Arion vulgaris</name>
    <dbReference type="NCBI Taxonomy" id="1028688"/>
    <lineage>
        <taxon>Eukaryota</taxon>
        <taxon>Metazoa</taxon>
        <taxon>Spiralia</taxon>
        <taxon>Lophotrochozoa</taxon>
        <taxon>Mollusca</taxon>
        <taxon>Gastropoda</taxon>
        <taxon>Heterobranchia</taxon>
        <taxon>Euthyneura</taxon>
        <taxon>Panpulmonata</taxon>
        <taxon>Eupulmonata</taxon>
        <taxon>Stylommatophora</taxon>
        <taxon>Helicina</taxon>
        <taxon>Arionoidea</taxon>
        <taxon>Arionidae</taxon>
        <taxon>Arion</taxon>
    </lineage>
</organism>
<protein>
    <submittedName>
        <fullName evidence="3">Uncharacterized protein</fullName>
    </submittedName>
</protein>
<dbReference type="SUPFAM" id="SSF53187">
    <property type="entry name" value="Zn-dependent exopeptidases"/>
    <property type="match status" value="1"/>
</dbReference>
<dbReference type="AlphaFoldDB" id="A0A0B6YDX0"/>
<dbReference type="EMBL" id="HACG01007096">
    <property type="protein sequence ID" value="CEK53961.1"/>
    <property type="molecule type" value="Transcribed_RNA"/>
</dbReference>
<dbReference type="InterPro" id="IPR050821">
    <property type="entry name" value="Cytosolic_carboxypeptidase"/>
</dbReference>
<dbReference type="PANTHER" id="PTHR12756:SF11">
    <property type="entry name" value="CYTOSOLIC CARBOXYPEPTIDASE 1"/>
    <property type="match status" value="1"/>
</dbReference>
<accession>A0A0B6YDX0</accession>
<evidence type="ECO:0000256" key="2">
    <source>
        <dbReference type="SAM" id="MobiDB-lite"/>
    </source>
</evidence>
<sequence length="183" mass="20843">PNQTWIANDIQNPACTGIRPTDFSYKQLPRLLDATCPSFCLKNCSFVVEKGKENTARVVVWRHVGVVRSYTMESSYCGCDQGKYKDMQINTAMLEEMGHKFCETLLKLATQKGGYDQQMPVFDPDLTMCSEPTLEDFEDELDDRVDLSVKKKGCKDGLLLDDSDSFDDDEDDDEEEFDDDDDE</sequence>
<proteinExistence type="predicted"/>
<comment type="cofactor">
    <cofactor evidence="1">
        <name>Zn(2+)</name>
        <dbReference type="ChEBI" id="CHEBI:29105"/>
    </cofactor>
</comment>